<evidence type="ECO:0000256" key="11">
    <source>
        <dbReference type="ARBA" id="ARBA00022932"/>
    </source>
</evidence>
<dbReference type="InterPro" id="IPR022880">
    <property type="entry name" value="DNApol_IV"/>
</dbReference>
<dbReference type="Gene3D" id="3.30.70.270">
    <property type="match status" value="1"/>
</dbReference>
<keyword evidence="9 15" id="KW-0227">DNA damage</keyword>
<dbReference type="Pfam" id="PF21999">
    <property type="entry name" value="IMS_HHH_1"/>
    <property type="match status" value="1"/>
</dbReference>
<evidence type="ECO:0000313" key="17">
    <source>
        <dbReference type="EMBL" id="MDF9300399.1"/>
    </source>
</evidence>
<evidence type="ECO:0000256" key="15">
    <source>
        <dbReference type="HAMAP-Rule" id="MF_01113"/>
    </source>
</evidence>
<keyword evidence="18" id="KW-1185">Reference proteome</keyword>
<gene>
    <name evidence="15 17" type="primary">dinB</name>
    <name evidence="17" type="ORF">OIT47_008990</name>
</gene>
<keyword evidence="13 15" id="KW-0234">DNA repair</keyword>
<evidence type="ECO:0000256" key="8">
    <source>
        <dbReference type="ARBA" id="ARBA00022723"/>
    </source>
</evidence>
<dbReference type="InterPro" id="IPR050116">
    <property type="entry name" value="DNA_polymerase-Y"/>
</dbReference>
<keyword evidence="11 15" id="KW-0239">DNA-directed DNA polymerase</keyword>
<evidence type="ECO:0000259" key="16">
    <source>
        <dbReference type="PROSITE" id="PS50173"/>
    </source>
</evidence>
<keyword evidence="6 15" id="KW-0548">Nucleotidyltransferase</keyword>
<dbReference type="EMBL" id="JAOZFC020000002">
    <property type="protein sequence ID" value="MDF9300399.1"/>
    <property type="molecule type" value="Genomic_DNA"/>
</dbReference>
<dbReference type="Pfam" id="PF00817">
    <property type="entry name" value="IMS"/>
    <property type="match status" value="1"/>
</dbReference>
<evidence type="ECO:0000256" key="12">
    <source>
        <dbReference type="ARBA" id="ARBA00023125"/>
    </source>
</evidence>
<dbReference type="Proteomes" id="UP001146336">
    <property type="component" value="Unassembled WGS sequence"/>
</dbReference>
<dbReference type="NCBIfam" id="NF002677">
    <property type="entry name" value="PRK02406.1"/>
    <property type="match status" value="1"/>
</dbReference>
<keyword evidence="5 15" id="KW-0808">Transferase</keyword>
<dbReference type="HAMAP" id="MF_01113">
    <property type="entry name" value="DNApol_IV"/>
    <property type="match status" value="1"/>
</dbReference>
<dbReference type="InterPro" id="IPR036775">
    <property type="entry name" value="DNA_pol_Y-fam_lit_finger_sf"/>
</dbReference>
<dbReference type="Gene3D" id="3.30.1490.100">
    <property type="entry name" value="DNA polymerase, Y-family, little finger domain"/>
    <property type="match status" value="1"/>
</dbReference>
<keyword evidence="12 15" id="KW-0238">DNA-binding</keyword>
<dbReference type="InterPro" id="IPR001126">
    <property type="entry name" value="UmuC"/>
</dbReference>
<feature type="active site" evidence="15">
    <location>
        <position position="121"/>
    </location>
</feature>
<sequence length="373" mass="42550">MMADLLEIPVHLKTDRQIIHVDMDAFYAQVEIRDNPALANVPLILAHDPRKNGGRGVVATANYVARKLGVHSAMSAAEALRLAPNATFLDPNFEKYRAVSQQVHDIFHRYTDKVEPIAFDEAYLDVTENKTGHTNAVALAHELQQTIFAELSLTSSVGISFNKFLAKLSSEHNKPVGLTVVREADIRPFLDALPIEDVRGVGEKTAIKMHELGVDTGRDLYEMDQTTLTQHFGRMGYDFYRRIRGVDDRPVEWQRERKSIGKEHTYGPFLDTEEQIEAEFKRLAERLEQSLKRRGMHGKTLVLKVRDEDFDTETRRFTQTDFLPNDATEFVRLAQDIWEELGGYQKPIRLLGLTMTNLAPLTFENIPLNLYDN</sequence>
<dbReference type="InterPro" id="IPR017961">
    <property type="entry name" value="DNA_pol_Y-fam_little_finger"/>
</dbReference>
<evidence type="ECO:0000256" key="10">
    <source>
        <dbReference type="ARBA" id="ARBA00022842"/>
    </source>
</evidence>
<feature type="site" description="Substrate discrimination" evidence="15">
    <location>
        <position position="27"/>
    </location>
</feature>
<dbReference type="SUPFAM" id="SSF100879">
    <property type="entry name" value="Lesion bypass DNA polymerase (Y-family), little finger domain"/>
    <property type="match status" value="1"/>
</dbReference>
<comment type="caution">
    <text evidence="17">The sequence shown here is derived from an EMBL/GenBank/DDBJ whole genome shotgun (WGS) entry which is preliminary data.</text>
</comment>
<evidence type="ECO:0000256" key="2">
    <source>
        <dbReference type="ARBA" id="ARBA00010945"/>
    </source>
</evidence>
<comment type="subcellular location">
    <subcellularLocation>
        <location evidence="1 15">Cytoplasm</location>
    </subcellularLocation>
</comment>
<keyword evidence="4 15" id="KW-0963">Cytoplasm</keyword>
<evidence type="ECO:0000256" key="13">
    <source>
        <dbReference type="ARBA" id="ARBA00023204"/>
    </source>
</evidence>
<dbReference type="SUPFAM" id="SSF56672">
    <property type="entry name" value="DNA/RNA polymerases"/>
    <property type="match status" value="1"/>
</dbReference>
<evidence type="ECO:0000256" key="1">
    <source>
        <dbReference type="ARBA" id="ARBA00004496"/>
    </source>
</evidence>
<dbReference type="EC" id="2.7.7.7" evidence="15"/>
<dbReference type="CDD" id="cd03586">
    <property type="entry name" value="PolY_Pol_IV_kappa"/>
    <property type="match status" value="1"/>
</dbReference>
<dbReference type="Gene3D" id="1.10.150.20">
    <property type="entry name" value="5' to 3' exonuclease, C-terminal subdomain"/>
    <property type="match status" value="1"/>
</dbReference>
<evidence type="ECO:0000256" key="5">
    <source>
        <dbReference type="ARBA" id="ARBA00022679"/>
    </source>
</evidence>
<dbReference type="InterPro" id="IPR043502">
    <property type="entry name" value="DNA/RNA_pol_sf"/>
</dbReference>
<comment type="subunit">
    <text evidence="15">Monomer.</text>
</comment>
<protein>
    <recommendedName>
        <fullName evidence="15">DNA polymerase IV</fullName>
        <shortName evidence="15">Pol IV</shortName>
        <ecNumber evidence="15">2.7.7.7</ecNumber>
    </recommendedName>
</protein>
<keyword evidence="3 15" id="KW-0515">Mutator protein</keyword>
<feature type="binding site" evidence="15">
    <location>
        <position position="22"/>
    </location>
    <ligand>
        <name>Mg(2+)</name>
        <dbReference type="ChEBI" id="CHEBI:18420"/>
    </ligand>
</feature>
<name>A0ABT6D4E8_9LACO</name>
<dbReference type="PANTHER" id="PTHR11076">
    <property type="entry name" value="DNA REPAIR POLYMERASE UMUC / TRANSFERASE FAMILY MEMBER"/>
    <property type="match status" value="1"/>
</dbReference>
<comment type="catalytic activity">
    <reaction evidence="14 15">
        <text>DNA(n) + a 2'-deoxyribonucleoside 5'-triphosphate = DNA(n+1) + diphosphate</text>
        <dbReference type="Rhea" id="RHEA:22508"/>
        <dbReference type="Rhea" id="RHEA-COMP:17339"/>
        <dbReference type="Rhea" id="RHEA-COMP:17340"/>
        <dbReference type="ChEBI" id="CHEBI:33019"/>
        <dbReference type="ChEBI" id="CHEBI:61560"/>
        <dbReference type="ChEBI" id="CHEBI:173112"/>
        <dbReference type="EC" id="2.7.7.7"/>
    </reaction>
</comment>
<organism evidence="17 18">
    <name type="scientific">Weissella fermenti</name>
    <dbReference type="NCBI Taxonomy" id="2987699"/>
    <lineage>
        <taxon>Bacteria</taxon>
        <taxon>Bacillati</taxon>
        <taxon>Bacillota</taxon>
        <taxon>Bacilli</taxon>
        <taxon>Lactobacillales</taxon>
        <taxon>Lactobacillaceae</taxon>
        <taxon>Weissella</taxon>
    </lineage>
</organism>
<evidence type="ECO:0000256" key="14">
    <source>
        <dbReference type="ARBA" id="ARBA00049244"/>
    </source>
</evidence>
<dbReference type="InterPro" id="IPR043128">
    <property type="entry name" value="Rev_trsase/Diguanyl_cyclase"/>
</dbReference>
<comment type="function">
    <text evidence="15">Poorly processive, error-prone DNA polymerase involved in untargeted mutagenesis. Copies undamaged DNA at stalled replication forks, which arise in vivo from mismatched or misaligned primer ends. These misaligned primers can be extended by PolIV. Exhibits no 3'-5' exonuclease (proofreading) activity. May be involved in translesional synthesis, in conjunction with the beta clamp from PolIII.</text>
</comment>
<keyword evidence="8 15" id="KW-0479">Metal-binding</keyword>
<dbReference type="PANTHER" id="PTHR11076:SF33">
    <property type="entry name" value="DNA POLYMERASE KAPPA"/>
    <property type="match status" value="1"/>
</dbReference>
<evidence type="ECO:0000256" key="7">
    <source>
        <dbReference type="ARBA" id="ARBA00022705"/>
    </source>
</evidence>
<proteinExistence type="inferred from homology"/>
<comment type="similarity">
    <text evidence="2 15">Belongs to the DNA polymerase type-Y family.</text>
</comment>
<dbReference type="Pfam" id="PF11799">
    <property type="entry name" value="IMS_C"/>
    <property type="match status" value="1"/>
</dbReference>
<dbReference type="PROSITE" id="PS50173">
    <property type="entry name" value="UMUC"/>
    <property type="match status" value="1"/>
</dbReference>
<reference evidence="17" key="1">
    <citation type="submission" date="2023-03" db="EMBL/GenBank/DDBJ databases">
        <title>Comparative genomics of Weissella fermenti BK2, and weissella type species.</title>
        <authorList>
            <person name="Lee J.K."/>
            <person name="Baek J.H."/>
            <person name="Kim J.M."/>
            <person name="Choi D.G."/>
            <person name="Jeon C.O."/>
        </authorList>
    </citation>
    <scope>NUCLEOTIDE SEQUENCE</scope>
    <source>
        <strain evidence="17">BK2</strain>
    </source>
</reference>
<evidence type="ECO:0000256" key="4">
    <source>
        <dbReference type="ARBA" id="ARBA00022490"/>
    </source>
</evidence>
<dbReference type="InterPro" id="IPR053848">
    <property type="entry name" value="IMS_HHH_1"/>
</dbReference>
<evidence type="ECO:0000256" key="3">
    <source>
        <dbReference type="ARBA" id="ARBA00022457"/>
    </source>
</evidence>
<feature type="domain" description="UmuC" evidence="16">
    <location>
        <begin position="18"/>
        <end position="202"/>
    </location>
</feature>
<dbReference type="GO" id="GO:0003887">
    <property type="term" value="F:DNA-directed DNA polymerase activity"/>
    <property type="evidence" value="ECO:0007669"/>
    <property type="project" value="UniProtKB-EC"/>
</dbReference>
<dbReference type="Gene3D" id="3.40.1170.60">
    <property type="match status" value="1"/>
</dbReference>
<keyword evidence="7 15" id="KW-0235">DNA replication</keyword>
<keyword evidence="10 15" id="KW-0460">Magnesium</keyword>
<feature type="binding site" evidence="15">
    <location>
        <position position="120"/>
    </location>
    <ligand>
        <name>Mg(2+)</name>
        <dbReference type="ChEBI" id="CHEBI:18420"/>
    </ligand>
</feature>
<evidence type="ECO:0000256" key="9">
    <source>
        <dbReference type="ARBA" id="ARBA00022763"/>
    </source>
</evidence>
<evidence type="ECO:0000256" key="6">
    <source>
        <dbReference type="ARBA" id="ARBA00022695"/>
    </source>
</evidence>
<evidence type="ECO:0000313" key="18">
    <source>
        <dbReference type="Proteomes" id="UP001146336"/>
    </source>
</evidence>
<comment type="cofactor">
    <cofactor evidence="15">
        <name>Mg(2+)</name>
        <dbReference type="ChEBI" id="CHEBI:18420"/>
    </cofactor>
    <text evidence="15">Binds 2 magnesium ions per subunit.</text>
</comment>
<accession>A0ABT6D4E8</accession>